<dbReference type="PANTHER" id="PTHR16442:SF1">
    <property type="entry name" value="RING FINGER PROTEIN 17"/>
    <property type="match status" value="1"/>
</dbReference>
<dbReference type="Gene3D" id="2.40.50.90">
    <property type="match status" value="1"/>
</dbReference>
<keyword evidence="3" id="KW-1185">Reference proteome</keyword>
<feature type="domain" description="Tudor" evidence="1">
    <location>
        <begin position="1"/>
        <end position="27"/>
    </location>
</feature>
<protein>
    <recommendedName>
        <fullName evidence="1">Tudor domain-containing protein</fullName>
    </recommendedName>
</protein>
<comment type="caution">
    <text evidence="2">The sequence shown here is derived from an EMBL/GenBank/DDBJ whole genome shotgun (WGS) entry which is preliminary data.</text>
</comment>
<reference evidence="2 3" key="1">
    <citation type="journal article" date="2019" name="Sci. Rep.">
        <title>Orb-weaving spider Araneus ventricosus genome elucidates the spidroin gene catalogue.</title>
        <authorList>
            <person name="Kono N."/>
            <person name="Nakamura H."/>
            <person name="Ohtoshi R."/>
            <person name="Moran D.A.P."/>
            <person name="Shinohara A."/>
            <person name="Yoshida Y."/>
            <person name="Fujiwara M."/>
            <person name="Mori M."/>
            <person name="Tomita M."/>
            <person name="Arakawa K."/>
        </authorList>
    </citation>
    <scope>NUCLEOTIDE SEQUENCE [LARGE SCALE GENOMIC DNA]</scope>
</reference>
<evidence type="ECO:0000313" key="3">
    <source>
        <dbReference type="Proteomes" id="UP000499080"/>
    </source>
</evidence>
<feature type="non-terminal residue" evidence="2">
    <location>
        <position position="1"/>
    </location>
</feature>
<dbReference type="PANTHER" id="PTHR16442">
    <property type="entry name" value="RING FINGER PROTEIN 17"/>
    <property type="match status" value="1"/>
</dbReference>
<name>A0A4Y2FRT8_ARAVE</name>
<dbReference type="EMBL" id="BGPR01096519">
    <property type="protein sequence ID" value="GBM42344.1"/>
    <property type="molecule type" value="Genomic_DNA"/>
</dbReference>
<evidence type="ECO:0000313" key="2">
    <source>
        <dbReference type="EMBL" id="GBM42344.1"/>
    </source>
</evidence>
<dbReference type="AlphaFoldDB" id="A0A4Y2FRT8"/>
<dbReference type="InterPro" id="IPR002999">
    <property type="entry name" value="Tudor"/>
</dbReference>
<accession>A0A4Y2FRT8</accession>
<proteinExistence type="predicted"/>
<evidence type="ECO:0000259" key="1">
    <source>
        <dbReference type="PROSITE" id="PS50304"/>
    </source>
</evidence>
<organism evidence="2 3">
    <name type="scientific">Araneus ventricosus</name>
    <name type="common">Orbweaver spider</name>
    <name type="synonym">Epeira ventricosa</name>
    <dbReference type="NCBI Taxonomy" id="182803"/>
    <lineage>
        <taxon>Eukaryota</taxon>
        <taxon>Metazoa</taxon>
        <taxon>Ecdysozoa</taxon>
        <taxon>Arthropoda</taxon>
        <taxon>Chelicerata</taxon>
        <taxon>Arachnida</taxon>
        <taxon>Araneae</taxon>
        <taxon>Araneomorphae</taxon>
        <taxon>Entelegynae</taxon>
        <taxon>Araneoidea</taxon>
        <taxon>Araneidae</taxon>
        <taxon>Araneus</taxon>
    </lineage>
</organism>
<gene>
    <name evidence="2" type="ORF">AVEN_163857_1</name>
</gene>
<dbReference type="OrthoDB" id="6422834at2759"/>
<dbReference type="PROSITE" id="PS50304">
    <property type="entry name" value="TUDOR"/>
    <property type="match status" value="1"/>
</dbReference>
<dbReference type="Proteomes" id="UP000499080">
    <property type="component" value="Unassembled WGS sequence"/>
</dbReference>
<dbReference type="InterPro" id="IPR035437">
    <property type="entry name" value="SNase_OB-fold_sf"/>
</dbReference>
<dbReference type="SUPFAM" id="SSF63748">
    <property type="entry name" value="Tudor/PWWP/MBT"/>
    <property type="match status" value="1"/>
</dbReference>
<dbReference type="GO" id="GO:0005737">
    <property type="term" value="C:cytoplasm"/>
    <property type="evidence" value="ECO:0007669"/>
    <property type="project" value="UniProtKB-ARBA"/>
</dbReference>
<sequence length="170" mass="19166">VHYVDYGDTEEVEKKYLRKLQERFLVDESFSVQCHLDGIIPAGGSSNWSHSACDIFRQLVASHEHLLLSSKGDIVEETKSLPADLLIEKLIRGGALEPTKIEYVSLRDEIVKYGYALPTRRYNIKIISILIKGNVCVCLRCPDESLALTTMKIGSLVVIVVIEWTSKPEF</sequence>